<protein>
    <submittedName>
        <fullName evidence="3">Nicotinamidase-related amidase</fullName>
    </submittedName>
</protein>
<dbReference type="Gene3D" id="3.40.50.850">
    <property type="entry name" value="Isochorismatase-like"/>
    <property type="match status" value="1"/>
</dbReference>
<evidence type="ECO:0000259" key="2">
    <source>
        <dbReference type="Pfam" id="PF00857"/>
    </source>
</evidence>
<organism evidence="3 4">
    <name type="scientific">Enteractinococcus coprophilus</name>
    <dbReference type="NCBI Taxonomy" id="1027633"/>
    <lineage>
        <taxon>Bacteria</taxon>
        <taxon>Bacillati</taxon>
        <taxon>Actinomycetota</taxon>
        <taxon>Actinomycetes</taxon>
        <taxon>Micrococcales</taxon>
        <taxon>Micrococcaceae</taxon>
    </lineage>
</organism>
<dbReference type="GO" id="GO:0016787">
    <property type="term" value="F:hydrolase activity"/>
    <property type="evidence" value="ECO:0007669"/>
    <property type="project" value="UniProtKB-KW"/>
</dbReference>
<proteinExistence type="predicted"/>
<sequence length="187" mass="20590">MSKNFEDSLLVIIDMQRAFQLPEAQWECVGYDAAAENIRQLRKNHPGPAVWTQFIRDPAEDGAWAPYYDRWDQYRIEPTDALWQLTMEPASDDICIQASTFGKWPGQLADLAQPYASLTIVGVATDCCVLSTVLPAIDAGKHVTVVADACAGATEEAHEDTLELLRLLEPMVSVTTTQSALNHTPAA</sequence>
<dbReference type="RefSeq" id="WP_170200319.1">
    <property type="nucleotide sequence ID" value="NZ_BAABAN010000017.1"/>
</dbReference>
<keyword evidence="1" id="KW-0378">Hydrolase</keyword>
<evidence type="ECO:0000313" key="3">
    <source>
        <dbReference type="EMBL" id="TQL73865.1"/>
    </source>
</evidence>
<dbReference type="EMBL" id="VFOU01000001">
    <property type="protein sequence ID" value="TQL73865.1"/>
    <property type="molecule type" value="Genomic_DNA"/>
</dbReference>
<reference evidence="3 4" key="1">
    <citation type="submission" date="2019-06" db="EMBL/GenBank/DDBJ databases">
        <title>Sequencing the genomes of 1000 actinobacteria strains.</title>
        <authorList>
            <person name="Klenk H.-P."/>
        </authorList>
    </citation>
    <scope>NUCLEOTIDE SEQUENCE [LARGE SCALE GENOMIC DNA]</scope>
    <source>
        <strain evidence="3 4">DSM 24083</strain>
    </source>
</reference>
<keyword evidence="4" id="KW-1185">Reference proteome</keyword>
<dbReference type="InterPro" id="IPR036380">
    <property type="entry name" value="Isochorismatase-like_sf"/>
</dbReference>
<accession>A0A543AMT5</accession>
<dbReference type="InterPro" id="IPR000868">
    <property type="entry name" value="Isochorismatase-like_dom"/>
</dbReference>
<dbReference type="SUPFAM" id="SSF52499">
    <property type="entry name" value="Isochorismatase-like hydrolases"/>
    <property type="match status" value="1"/>
</dbReference>
<gene>
    <name evidence="3" type="ORF">FB556_0314</name>
</gene>
<dbReference type="InterPro" id="IPR050272">
    <property type="entry name" value="Isochorismatase-like_hydrls"/>
</dbReference>
<evidence type="ECO:0000256" key="1">
    <source>
        <dbReference type="ARBA" id="ARBA00022801"/>
    </source>
</evidence>
<dbReference type="Pfam" id="PF00857">
    <property type="entry name" value="Isochorismatase"/>
    <property type="match status" value="1"/>
</dbReference>
<dbReference type="CDD" id="cd00431">
    <property type="entry name" value="cysteine_hydrolases"/>
    <property type="match status" value="1"/>
</dbReference>
<name>A0A543AMT5_9MICC</name>
<feature type="domain" description="Isochorismatase-like" evidence="2">
    <location>
        <begin position="8"/>
        <end position="178"/>
    </location>
</feature>
<dbReference type="PANTHER" id="PTHR43540">
    <property type="entry name" value="PEROXYUREIDOACRYLATE/UREIDOACRYLATE AMIDOHYDROLASE-RELATED"/>
    <property type="match status" value="1"/>
</dbReference>
<evidence type="ECO:0000313" key="4">
    <source>
        <dbReference type="Proteomes" id="UP000319746"/>
    </source>
</evidence>
<comment type="caution">
    <text evidence="3">The sequence shown here is derived from an EMBL/GenBank/DDBJ whole genome shotgun (WGS) entry which is preliminary data.</text>
</comment>
<dbReference type="Proteomes" id="UP000319746">
    <property type="component" value="Unassembled WGS sequence"/>
</dbReference>
<dbReference type="AlphaFoldDB" id="A0A543AMT5"/>